<feature type="transmembrane region" description="Helical" evidence="2">
    <location>
        <begin position="12"/>
        <end position="36"/>
    </location>
</feature>
<accession>A0A2A6BAN8</accession>
<accession>A0A8R1YTG2</accession>
<evidence type="ECO:0000313" key="3">
    <source>
        <dbReference type="EnsemblMetazoa" id="PPA37504.1"/>
    </source>
</evidence>
<feature type="region of interest" description="Disordered" evidence="1">
    <location>
        <begin position="182"/>
        <end position="372"/>
    </location>
</feature>
<sequence>MIRQRDFTSLRPLIFVICVLYLLDTIGTIALSFTLAPSNKMKNAVFECAPSGNHRIMKCDKLSSSTAIQVLVWIECLLLLPIIALCMLTLWSRAFVERLPGNSAFAIPISLCLMFVLQIVFLIICLAKGYMRYHWHMDLMIFFQSLFTLPVAYLFFNLPQINGDSEPPHLRDDRFTLLKNASARDKTGPSSGPNSNSLKLAAPAAKPTSGGTATEHPPSGTGTGSREEDGSVPQSHTGSKEPMPSGESVLPVAPVSDPVAGTAKSEMSTGADKSGKPAATGSKPSTPESRELTAGAQAEPVPPPREIEDSESRKLKEKSAGFFESRSRSQEKEQLKSKGSASGTKSASDRLKHTKIVIPPKSKSKSSRSGVA</sequence>
<feature type="transmembrane region" description="Helical" evidence="2">
    <location>
        <begin position="139"/>
        <end position="156"/>
    </location>
</feature>
<evidence type="ECO:0000313" key="4">
    <source>
        <dbReference type="Proteomes" id="UP000005239"/>
    </source>
</evidence>
<feature type="compositionally biased region" description="Low complexity" evidence="1">
    <location>
        <begin position="337"/>
        <end position="346"/>
    </location>
</feature>
<keyword evidence="4" id="KW-1185">Reference proteome</keyword>
<organism evidence="3 4">
    <name type="scientific">Pristionchus pacificus</name>
    <name type="common">Parasitic nematode worm</name>
    <dbReference type="NCBI Taxonomy" id="54126"/>
    <lineage>
        <taxon>Eukaryota</taxon>
        <taxon>Metazoa</taxon>
        <taxon>Ecdysozoa</taxon>
        <taxon>Nematoda</taxon>
        <taxon>Chromadorea</taxon>
        <taxon>Rhabditida</taxon>
        <taxon>Rhabditina</taxon>
        <taxon>Diplogasteromorpha</taxon>
        <taxon>Diplogasteroidea</taxon>
        <taxon>Neodiplogasteridae</taxon>
        <taxon>Pristionchus</taxon>
    </lineage>
</organism>
<keyword evidence="2" id="KW-1133">Transmembrane helix</keyword>
<evidence type="ECO:0000256" key="1">
    <source>
        <dbReference type="SAM" id="MobiDB-lite"/>
    </source>
</evidence>
<dbReference type="EnsemblMetazoa" id="PPA37504.1">
    <property type="protein sequence ID" value="PPA37504.1"/>
    <property type="gene ID" value="WBGene00275873"/>
</dbReference>
<feature type="compositionally biased region" description="Basic and acidic residues" evidence="1">
    <location>
        <begin position="305"/>
        <end position="336"/>
    </location>
</feature>
<dbReference type="Proteomes" id="UP000005239">
    <property type="component" value="Unassembled WGS sequence"/>
</dbReference>
<dbReference type="AlphaFoldDB" id="A0A2A6BAN8"/>
<proteinExistence type="predicted"/>
<evidence type="ECO:0000256" key="2">
    <source>
        <dbReference type="SAM" id="Phobius"/>
    </source>
</evidence>
<gene>
    <name evidence="3" type="primary">WBGene00275873</name>
</gene>
<name>A0A2A6BAN8_PRIPA</name>
<reference evidence="4" key="1">
    <citation type="journal article" date="2008" name="Nat. Genet.">
        <title>The Pristionchus pacificus genome provides a unique perspective on nematode lifestyle and parasitism.</title>
        <authorList>
            <person name="Dieterich C."/>
            <person name="Clifton S.W."/>
            <person name="Schuster L.N."/>
            <person name="Chinwalla A."/>
            <person name="Delehaunty K."/>
            <person name="Dinkelacker I."/>
            <person name="Fulton L."/>
            <person name="Fulton R."/>
            <person name="Godfrey J."/>
            <person name="Minx P."/>
            <person name="Mitreva M."/>
            <person name="Roeseler W."/>
            <person name="Tian H."/>
            <person name="Witte H."/>
            <person name="Yang S.P."/>
            <person name="Wilson R.K."/>
            <person name="Sommer R.J."/>
        </authorList>
    </citation>
    <scope>NUCLEOTIDE SEQUENCE [LARGE SCALE GENOMIC DNA]</scope>
    <source>
        <strain evidence="4">PS312</strain>
    </source>
</reference>
<reference evidence="3" key="2">
    <citation type="submission" date="2022-06" db="UniProtKB">
        <authorList>
            <consortium name="EnsemblMetazoa"/>
        </authorList>
    </citation>
    <scope>IDENTIFICATION</scope>
    <source>
        <strain evidence="3">PS312</strain>
    </source>
</reference>
<protein>
    <submittedName>
        <fullName evidence="3">Uncharacterized protein</fullName>
    </submittedName>
</protein>
<feature type="transmembrane region" description="Helical" evidence="2">
    <location>
        <begin position="103"/>
        <end position="127"/>
    </location>
</feature>
<keyword evidence="2" id="KW-0812">Transmembrane</keyword>
<feature type="compositionally biased region" description="Polar residues" evidence="1">
    <location>
        <begin position="188"/>
        <end position="198"/>
    </location>
</feature>
<feature type="transmembrane region" description="Helical" evidence="2">
    <location>
        <begin position="70"/>
        <end position="91"/>
    </location>
</feature>
<keyword evidence="2" id="KW-0472">Membrane</keyword>